<name>A0A1G8U2S4_9GAMM</name>
<accession>A0A1G8U2S4</accession>
<reference evidence="2" key="1">
    <citation type="submission" date="2016-10" db="EMBL/GenBank/DDBJ databases">
        <authorList>
            <person name="Varghese N."/>
            <person name="Submissions S."/>
        </authorList>
    </citation>
    <scope>NUCLEOTIDE SEQUENCE [LARGE SCALE GENOMIC DNA]</scope>
    <source>
        <strain evidence="2">DSM 23317</strain>
    </source>
</reference>
<dbReference type="Proteomes" id="UP000199527">
    <property type="component" value="Unassembled WGS sequence"/>
</dbReference>
<sequence>MANIFTKDELLTNSPAYVGGKILSLLENSETGEVSIFEAAENLIKSNSYSVKSIYCAMIFLYSVDLLEFKDPYLVLKCSN</sequence>
<evidence type="ECO:0000313" key="2">
    <source>
        <dbReference type="Proteomes" id="UP000199527"/>
    </source>
</evidence>
<organism evidence="1 2">
    <name type="scientific">Ferrimonas sediminum</name>
    <dbReference type="NCBI Taxonomy" id="718193"/>
    <lineage>
        <taxon>Bacteria</taxon>
        <taxon>Pseudomonadati</taxon>
        <taxon>Pseudomonadota</taxon>
        <taxon>Gammaproteobacteria</taxon>
        <taxon>Alteromonadales</taxon>
        <taxon>Ferrimonadaceae</taxon>
        <taxon>Ferrimonas</taxon>
    </lineage>
</organism>
<evidence type="ECO:0000313" key="1">
    <source>
        <dbReference type="EMBL" id="SDJ47320.1"/>
    </source>
</evidence>
<protein>
    <submittedName>
        <fullName evidence="1">Uncharacterized protein</fullName>
    </submittedName>
</protein>
<dbReference type="OrthoDB" id="6638302at2"/>
<dbReference type="EMBL" id="FNEM01000008">
    <property type="protein sequence ID" value="SDJ47320.1"/>
    <property type="molecule type" value="Genomic_DNA"/>
</dbReference>
<proteinExistence type="predicted"/>
<keyword evidence="2" id="KW-1185">Reference proteome</keyword>
<dbReference type="AlphaFoldDB" id="A0A1G8U2S4"/>
<gene>
    <name evidence="1" type="ORF">SAMN04488540_108144</name>
</gene>